<dbReference type="InterPro" id="IPR011006">
    <property type="entry name" value="CheY-like_superfamily"/>
</dbReference>
<dbReference type="EMBL" id="JBFSOO010000003">
    <property type="protein sequence ID" value="MEZ6852815.1"/>
    <property type="molecule type" value="Genomic_DNA"/>
</dbReference>
<gene>
    <name evidence="3" type="ORF">AB2Z07_04590</name>
</gene>
<dbReference type="Gene3D" id="3.40.50.300">
    <property type="entry name" value="P-loop containing nucleotide triphosphate hydrolases"/>
    <property type="match status" value="1"/>
</dbReference>
<evidence type="ECO:0000313" key="4">
    <source>
        <dbReference type="Proteomes" id="UP001568358"/>
    </source>
</evidence>
<name>A0ABV4JPY2_9BACT</name>
<reference evidence="3 4" key="1">
    <citation type="submission" date="2024-07" db="EMBL/GenBank/DDBJ databases">
        <title>Active virus-host system and metabolic interactions in a Lokiarchaeon culture.</title>
        <authorList>
            <person name="Ponce Toledo R.I."/>
            <person name="Rodrigues Oliveira T."/>
            <person name="Schleper C."/>
        </authorList>
    </citation>
    <scope>NUCLEOTIDE SEQUENCE [LARGE SCALE GENOMIC DNA]</scope>
    <source>
        <strain evidence="3 4">B35</strain>
    </source>
</reference>
<dbReference type="Proteomes" id="UP001568358">
    <property type="component" value="Unassembled WGS sequence"/>
</dbReference>
<dbReference type="PANTHER" id="PTHR43384:SF6">
    <property type="entry name" value="SEPTUM SITE-DETERMINING PROTEIN MIND HOMOLOG, CHLOROPLASTIC"/>
    <property type="match status" value="1"/>
</dbReference>
<dbReference type="InterPro" id="IPR017746">
    <property type="entry name" value="Cellulose_synthase_operon_BcsQ"/>
</dbReference>
<sequence length="380" mass="41662">MNTKETTIGVSILITDSKLSQELRSAVKATPGFKLIDEPTEDQHSVVLIEANGSQEQVLKEVSVLKNKGYVGGVFMTASNYQQDLLLSCIQMGVDEFLPSPLAPENFIAALQRYQTKHLSTLKPASSGKTIAVLGARGGVGTTTVAAGMATYFWNEGKTVALLDFSRPFGDISLFMDFEHEYSWKDAVTNLTRLDSTFLRSLMYPYSDTLQVLSSPVSSHERNDLRSKGIQDVLFTAAESFDVVIIDAGSVHDNAALTILEHVNEPIIVSLMSLTSLSSANYILGLCKQVSPVLANKIKLIINRYSSKAIIENSEIQQITHKEIFAEIAEDHDKPLAAINRGLPLMQAYPNCSSSKDIRALARRLTETDHATKKGFFGIL</sequence>
<evidence type="ECO:0000313" key="3">
    <source>
        <dbReference type="EMBL" id="MEZ6852815.1"/>
    </source>
</evidence>
<keyword evidence="4" id="KW-1185">Reference proteome</keyword>
<dbReference type="SUPFAM" id="SSF52172">
    <property type="entry name" value="CheY-like"/>
    <property type="match status" value="1"/>
</dbReference>
<protein>
    <submittedName>
        <fullName evidence="3">CpaE family protein</fullName>
    </submittedName>
</protein>
<dbReference type="SUPFAM" id="SSF52540">
    <property type="entry name" value="P-loop containing nucleoside triphosphate hydrolases"/>
    <property type="match status" value="1"/>
</dbReference>
<dbReference type="InterPro" id="IPR027417">
    <property type="entry name" value="P-loop_NTPase"/>
</dbReference>
<dbReference type="InterPro" id="IPR050625">
    <property type="entry name" value="ParA/MinD_ATPase"/>
</dbReference>
<keyword evidence="2" id="KW-0067">ATP-binding</keyword>
<comment type="caution">
    <text evidence="3">The sequence shown here is derived from an EMBL/GenBank/DDBJ whole genome shotgun (WGS) entry which is preliminary data.</text>
</comment>
<evidence type="ECO:0000256" key="2">
    <source>
        <dbReference type="ARBA" id="ARBA00022840"/>
    </source>
</evidence>
<dbReference type="RefSeq" id="WP_371150069.1">
    <property type="nucleotide sequence ID" value="NZ_JBFSOO010000003.1"/>
</dbReference>
<evidence type="ECO:0000256" key="1">
    <source>
        <dbReference type="ARBA" id="ARBA00022741"/>
    </source>
</evidence>
<proteinExistence type="predicted"/>
<keyword evidence="1" id="KW-0547">Nucleotide-binding</keyword>
<dbReference type="PANTHER" id="PTHR43384">
    <property type="entry name" value="SEPTUM SITE-DETERMINING PROTEIN MIND HOMOLOG, CHLOROPLASTIC-RELATED"/>
    <property type="match status" value="1"/>
</dbReference>
<accession>A0ABV4JPY2</accession>
<organism evidence="3 4">
    <name type="scientific">Halodesulfovibrio aestuarii</name>
    <dbReference type="NCBI Taxonomy" id="126333"/>
    <lineage>
        <taxon>Bacteria</taxon>
        <taxon>Pseudomonadati</taxon>
        <taxon>Thermodesulfobacteriota</taxon>
        <taxon>Desulfovibrionia</taxon>
        <taxon>Desulfovibrionales</taxon>
        <taxon>Desulfovibrionaceae</taxon>
        <taxon>Halodesulfovibrio</taxon>
    </lineage>
</organism>
<dbReference type="Pfam" id="PF06564">
    <property type="entry name" value="CBP_BcsQ"/>
    <property type="match status" value="1"/>
</dbReference>